<dbReference type="AlphaFoldDB" id="A0A2N7W7A6"/>
<proteinExistence type="predicted"/>
<evidence type="ECO:0000313" key="1">
    <source>
        <dbReference type="EMBL" id="PMS25285.1"/>
    </source>
</evidence>
<dbReference type="EMBL" id="PNYB01000007">
    <property type="protein sequence ID" value="PMS25285.1"/>
    <property type="molecule type" value="Genomic_DNA"/>
</dbReference>
<evidence type="ECO:0000313" key="2">
    <source>
        <dbReference type="Proteomes" id="UP000235347"/>
    </source>
</evidence>
<comment type="caution">
    <text evidence="1">The sequence shown here is derived from an EMBL/GenBank/DDBJ whole genome shotgun (WGS) entry which is preliminary data.</text>
</comment>
<accession>A0A2N7W7A6</accession>
<organism evidence="1 2">
    <name type="scientific">Trinickia soli</name>
    <dbReference type="NCBI Taxonomy" id="380675"/>
    <lineage>
        <taxon>Bacteria</taxon>
        <taxon>Pseudomonadati</taxon>
        <taxon>Pseudomonadota</taxon>
        <taxon>Betaproteobacteria</taxon>
        <taxon>Burkholderiales</taxon>
        <taxon>Burkholderiaceae</taxon>
        <taxon>Trinickia</taxon>
    </lineage>
</organism>
<gene>
    <name evidence="1" type="ORF">C0Z19_10050</name>
</gene>
<name>A0A2N7W7A6_9BURK</name>
<keyword evidence="2" id="KW-1185">Reference proteome</keyword>
<dbReference type="Proteomes" id="UP000235347">
    <property type="component" value="Unassembled WGS sequence"/>
</dbReference>
<protein>
    <submittedName>
        <fullName evidence="1">Uncharacterized protein</fullName>
    </submittedName>
</protein>
<sequence>MLRFKYLGSVLDAPIYEFAHRSEHRCRVSHRWVRRPIEASVCVLCKLSEKGVSARFGQNVTDGVGEDEHRFHSRADRGESAQPLFCLFGGLDEWLRHLVKCKQLGVAHSAGGSAGLVYGDAQIAL</sequence>
<reference evidence="1 2" key="1">
    <citation type="submission" date="2018-01" db="EMBL/GenBank/DDBJ databases">
        <title>Whole genome analyses suggest that Burkholderia sensu lato contains two further novel genera in the rhizoxinica-symbiotica group Mycetohabitans gen. nov., and Trinickia gen. nov.: implications for the evolution of diazotrophy and nodulation in the Burkholderiaceae.</title>
        <authorList>
            <person name="Estrada-de los Santos P."/>
            <person name="Palmer M."/>
            <person name="Chavez-Ramirez B."/>
            <person name="Beukes C."/>
            <person name="Steenkamp E.T."/>
            <person name="Hirsch A.M."/>
            <person name="Manyaka P."/>
            <person name="Maluk M."/>
            <person name="Lafos M."/>
            <person name="Crook M."/>
            <person name="Gross E."/>
            <person name="Simon M.F."/>
            <person name="Bueno dos Reis Junior F."/>
            <person name="Poole P.S."/>
            <person name="Venter S.N."/>
            <person name="James E.K."/>
        </authorList>
    </citation>
    <scope>NUCLEOTIDE SEQUENCE [LARGE SCALE GENOMIC DNA]</scope>
    <source>
        <strain evidence="1 2">GP25-8</strain>
    </source>
</reference>